<name>F3ZRE5_9BACE</name>
<reference evidence="1 2" key="1">
    <citation type="journal article" date="2011" name="Stand. Genomic Sci.">
        <title>Non-contiguous finished genome sequence of Bacteroides coprosuis type strain (PC139).</title>
        <authorList>
            <person name="Land M."/>
            <person name="Held B."/>
            <person name="Gronow S."/>
            <person name="Abt B."/>
            <person name="Lucas S."/>
            <person name="Del Rio T.G."/>
            <person name="Nolan M."/>
            <person name="Tice H."/>
            <person name="Cheng J.F."/>
            <person name="Pitluck S."/>
            <person name="Liolios K."/>
            <person name="Pagani I."/>
            <person name="Ivanova N."/>
            <person name="Mavromatis K."/>
            <person name="Mikhailova N."/>
            <person name="Pati A."/>
            <person name="Tapia R."/>
            <person name="Han C."/>
            <person name="Goodwin L."/>
            <person name="Chen A."/>
            <person name="Palaniappan K."/>
            <person name="Hauser L."/>
            <person name="Brambilla E.M."/>
            <person name="Rohde M."/>
            <person name="Goker M."/>
            <person name="Detter J.C."/>
            <person name="Woyke T."/>
            <person name="Bristow J."/>
            <person name="Eisen J.A."/>
            <person name="Markowitz V."/>
            <person name="Hugenholtz P."/>
            <person name="Kyrpides N.C."/>
            <person name="Klenk H.P."/>
            <person name="Lapidus A."/>
        </authorList>
    </citation>
    <scope>NUCLEOTIDE SEQUENCE [LARGE SCALE GENOMIC DNA]</scope>
    <source>
        <strain evidence="1 2">DSM 18011</strain>
    </source>
</reference>
<dbReference type="EMBL" id="CM001167">
    <property type="protein sequence ID" value="EGJ71953.1"/>
    <property type="molecule type" value="Genomic_DNA"/>
</dbReference>
<organism evidence="1 2">
    <name type="scientific">Bacteroides coprosuis DSM 18011</name>
    <dbReference type="NCBI Taxonomy" id="679937"/>
    <lineage>
        <taxon>Bacteria</taxon>
        <taxon>Pseudomonadati</taxon>
        <taxon>Bacteroidota</taxon>
        <taxon>Bacteroidia</taxon>
        <taxon>Bacteroidales</taxon>
        <taxon>Bacteroidaceae</taxon>
        <taxon>Bacteroides</taxon>
    </lineage>
</organism>
<accession>F3ZRE5</accession>
<sequence>MLDISKYIETGSINNLKVGATLIRVEEELGEIQDYEKMYFDTSDPTAGFSIYRDGIEYMFIDYKLYGINIDMVDNQFCLNPFYQLSTHTPLSVLLAFLTYKDLEWSFYSKDTYDKTLAIQLESGVKFSYQYNEDNELVLIGFYSYAKIK</sequence>
<keyword evidence="2" id="KW-1185">Reference proteome</keyword>
<evidence type="ECO:0000313" key="2">
    <source>
        <dbReference type="Proteomes" id="UP000018439"/>
    </source>
</evidence>
<evidence type="ECO:0000313" key="1">
    <source>
        <dbReference type="EMBL" id="EGJ71953.1"/>
    </source>
</evidence>
<dbReference type="OrthoDB" id="7061900at2"/>
<dbReference type="Proteomes" id="UP000018439">
    <property type="component" value="Chromosome"/>
</dbReference>
<protein>
    <submittedName>
        <fullName evidence="1">Uncharacterized protein</fullName>
    </submittedName>
</protein>
<dbReference type="AlphaFoldDB" id="F3ZRE5"/>
<proteinExistence type="predicted"/>
<dbReference type="STRING" id="679937.Bcop_1763"/>
<dbReference type="HOGENOM" id="CLU_1745985_0_0_10"/>
<gene>
    <name evidence="1" type="ORF">Bcop_1763</name>
</gene>